<keyword evidence="2" id="KW-0964">Secreted</keyword>
<evidence type="ECO:0000313" key="9">
    <source>
        <dbReference type="RefSeq" id="XP_032815554.1"/>
    </source>
</evidence>
<evidence type="ECO:0000256" key="4">
    <source>
        <dbReference type="SAM" id="Coils"/>
    </source>
</evidence>
<dbReference type="GO" id="GO:0007165">
    <property type="term" value="P:signal transduction"/>
    <property type="evidence" value="ECO:0007669"/>
    <property type="project" value="TreeGrafter"/>
</dbReference>
<dbReference type="PROSITE" id="PS51132">
    <property type="entry name" value="OLF"/>
    <property type="match status" value="1"/>
</dbReference>
<evidence type="ECO:0000259" key="7">
    <source>
        <dbReference type="PROSITE" id="PS51132"/>
    </source>
</evidence>
<comment type="caution">
    <text evidence="3">Lacks conserved residue(s) required for the propagation of feature annotation.</text>
</comment>
<feature type="chain" id="PRO_5042571710" evidence="6">
    <location>
        <begin position="20"/>
        <end position="470"/>
    </location>
</feature>
<feature type="domain" description="Olfactomedin-like" evidence="7">
    <location>
        <begin position="209"/>
        <end position="469"/>
    </location>
</feature>
<organism evidence="8 9">
    <name type="scientific">Petromyzon marinus</name>
    <name type="common">Sea lamprey</name>
    <dbReference type="NCBI Taxonomy" id="7757"/>
    <lineage>
        <taxon>Eukaryota</taxon>
        <taxon>Metazoa</taxon>
        <taxon>Chordata</taxon>
        <taxon>Craniata</taxon>
        <taxon>Vertebrata</taxon>
        <taxon>Cyclostomata</taxon>
        <taxon>Hyperoartia</taxon>
        <taxon>Petromyzontiformes</taxon>
        <taxon>Petromyzontidae</taxon>
        <taxon>Petromyzon</taxon>
    </lineage>
</organism>
<evidence type="ECO:0000256" key="3">
    <source>
        <dbReference type="PROSITE-ProRule" id="PRU00446"/>
    </source>
</evidence>
<dbReference type="GO" id="GO:0005615">
    <property type="term" value="C:extracellular space"/>
    <property type="evidence" value="ECO:0007669"/>
    <property type="project" value="TreeGrafter"/>
</dbReference>
<dbReference type="Proteomes" id="UP001318040">
    <property type="component" value="Chromosome 23"/>
</dbReference>
<feature type="coiled-coil region" evidence="4">
    <location>
        <begin position="111"/>
        <end position="138"/>
    </location>
</feature>
<dbReference type="RefSeq" id="XP_032815554.1">
    <property type="nucleotide sequence ID" value="XM_032959663.1"/>
</dbReference>
<protein>
    <submittedName>
        <fullName evidence="9">Olfactomedin-4-like</fullName>
    </submittedName>
</protein>
<dbReference type="PANTHER" id="PTHR23192:SF7">
    <property type="entry name" value="OLFACTOMEDIN-4"/>
    <property type="match status" value="1"/>
</dbReference>
<evidence type="ECO:0000256" key="6">
    <source>
        <dbReference type="SAM" id="SignalP"/>
    </source>
</evidence>
<evidence type="ECO:0000256" key="2">
    <source>
        <dbReference type="ARBA" id="ARBA00022525"/>
    </source>
</evidence>
<keyword evidence="4" id="KW-0175">Coiled coil</keyword>
<accession>A0AAJ7WZ58</accession>
<dbReference type="KEGG" id="pmrn:116945276"/>
<dbReference type="AlphaFoldDB" id="A0AAJ7WZ58"/>
<dbReference type="Pfam" id="PF02191">
    <property type="entry name" value="OLF"/>
    <property type="match status" value="1"/>
</dbReference>
<evidence type="ECO:0000313" key="8">
    <source>
        <dbReference type="Proteomes" id="UP001318040"/>
    </source>
</evidence>
<comment type="subcellular location">
    <subcellularLocation>
        <location evidence="1">Secreted</location>
    </subcellularLocation>
</comment>
<proteinExistence type="predicted"/>
<reference evidence="9" key="1">
    <citation type="submission" date="2025-08" db="UniProtKB">
        <authorList>
            <consortium name="RefSeq"/>
        </authorList>
    </citation>
    <scope>IDENTIFICATION</scope>
    <source>
        <tissue evidence="9">Sperm</tissue>
    </source>
</reference>
<dbReference type="SMART" id="SM00284">
    <property type="entry name" value="OLF"/>
    <property type="match status" value="1"/>
</dbReference>
<evidence type="ECO:0000256" key="5">
    <source>
        <dbReference type="SAM" id="MobiDB-lite"/>
    </source>
</evidence>
<evidence type="ECO:0000256" key="1">
    <source>
        <dbReference type="ARBA" id="ARBA00004613"/>
    </source>
</evidence>
<sequence length="470" mass="52649">MKALLSIVLGLLFQELACAIYLAPGAYTNSSRDAEGQCVCNVYLPDPVFPADMVEQLQLSTQTIATAVTVESKKVAENHATLVRYTGLLQNLTVRVERMEQGHDRYTELDFELLRVEIREMEQLVQQLKLEVSSATLDRLHLSIQNISVVVNTLDSYDRNNVLLIRHQVDTLRKQLQDCQNAASNAGQAPSNNADQPAGNNAYQPPIGSCAHGGLQNVSAPYIHILNMQGVGYLYGAFGKDPLPLKGREDVYWVITSYQIYFTVIQMFANHRALQTSMLLEQKTLSCGIDCGYGMDAVMYKNHMFYRCSTGVSICKYNMTASTITRANLPQASGTNSYPYLGSTYSDMDFSVDEQGLWVIYSADGKVSLALLNDTSLAVINSWTTTQYKPSVSNGFMVCGVLYLTRTYSLKTEEIYFAFDSKTNQERYLSIMMDKPMEKMSSLSYNAVDRNLYMYDQGYMVTYNVILKGL</sequence>
<keyword evidence="6" id="KW-0732">Signal</keyword>
<dbReference type="InterPro" id="IPR003112">
    <property type="entry name" value="Olfac-like_dom"/>
</dbReference>
<keyword evidence="8" id="KW-1185">Reference proteome</keyword>
<feature type="region of interest" description="Disordered" evidence="5">
    <location>
        <begin position="181"/>
        <end position="201"/>
    </location>
</feature>
<dbReference type="InterPro" id="IPR050605">
    <property type="entry name" value="Olfactomedin-like_domain"/>
</dbReference>
<dbReference type="PANTHER" id="PTHR23192">
    <property type="entry name" value="OLFACTOMEDIN-RELATED"/>
    <property type="match status" value="1"/>
</dbReference>
<gene>
    <name evidence="9" type="primary">LOC116945276</name>
</gene>
<feature type="signal peptide" evidence="6">
    <location>
        <begin position="1"/>
        <end position="19"/>
    </location>
</feature>
<name>A0AAJ7WZ58_PETMA</name>